<evidence type="ECO:0000313" key="4">
    <source>
        <dbReference type="Proteomes" id="UP000245890"/>
    </source>
</evidence>
<dbReference type="EMBL" id="QENQ01000001">
    <property type="protein sequence ID" value="PVX29689.1"/>
    <property type="molecule type" value="Genomic_DNA"/>
</dbReference>
<gene>
    <name evidence="3" type="ORF">DD559_10465</name>
</gene>
<dbReference type="Proteomes" id="UP000245890">
    <property type="component" value="Unassembled WGS sequence"/>
</dbReference>
<keyword evidence="2" id="KW-0472">Membrane</keyword>
<keyword evidence="1" id="KW-0175">Coiled coil</keyword>
<sequence length="69" mass="7505">MGGADPKSYRWLSVGALVALALAALIGAVAVRQAAKEHRDASDVKVRAERTMQRIEERLRALENESATE</sequence>
<accession>A0A2U0SEB2</accession>
<reference evidence="3 4" key="1">
    <citation type="submission" date="2018-05" db="EMBL/GenBank/DDBJ databases">
        <title>Description of Sphingomonas pokkalii sp nov, isolated from the rhizosphere of saline tolerant pokkali rice and its draft genome analysis.</title>
        <authorList>
            <person name="Menon R."/>
            <person name="Kumari S."/>
            <person name="Rameshkumar N."/>
        </authorList>
    </citation>
    <scope>NUCLEOTIDE SEQUENCE [LARGE SCALE GENOMIC DNA]</scope>
    <source>
        <strain evidence="3 4">L3B27</strain>
    </source>
</reference>
<comment type="caution">
    <text evidence="3">The sequence shown here is derived from an EMBL/GenBank/DDBJ whole genome shotgun (WGS) entry which is preliminary data.</text>
</comment>
<organism evidence="3 4">
    <name type="scientific">Sphingomonas pokkalii</name>
    <dbReference type="NCBI Taxonomy" id="2175090"/>
    <lineage>
        <taxon>Bacteria</taxon>
        <taxon>Pseudomonadati</taxon>
        <taxon>Pseudomonadota</taxon>
        <taxon>Alphaproteobacteria</taxon>
        <taxon>Sphingomonadales</taxon>
        <taxon>Sphingomonadaceae</taxon>
        <taxon>Sphingomonas</taxon>
    </lineage>
</organism>
<proteinExistence type="predicted"/>
<evidence type="ECO:0000256" key="2">
    <source>
        <dbReference type="SAM" id="Phobius"/>
    </source>
</evidence>
<keyword evidence="4" id="KW-1185">Reference proteome</keyword>
<evidence type="ECO:0000256" key="1">
    <source>
        <dbReference type="SAM" id="Coils"/>
    </source>
</evidence>
<dbReference type="RefSeq" id="WP_116469121.1">
    <property type="nucleotide sequence ID" value="NZ_QENQ01000001.1"/>
</dbReference>
<dbReference type="AlphaFoldDB" id="A0A2U0SEB2"/>
<feature type="coiled-coil region" evidence="1">
    <location>
        <begin position="38"/>
        <end position="65"/>
    </location>
</feature>
<name>A0A2U0SEB2_9SPHN</name>
<feature type="transmembrane region" description="Helical" evidence="2">
    <location>
        <begin position="12"/>
        <end position="31"/>
    </location>
</feature>
<keyword evidence="2" id="KW-0812">Transmembrane</keyword>
<evidence type="ECO:0000313" key="3">
    <source>
        <dbReference type="EMBL" id="PVX29689.1"/>
    </source>
</evidence>
<keyword evidence="2" id="KW-1133">Transmembrane helix</keyword>
<protein>
    <submittedName>
        <fullName evidence="3">Uncharacterized protein</fullName>
    </submittedName>
</protein>